<protein>
    <submittedName>
        <fullName evidence="2">Uncharacterized protein</fullName>
    </submittedName>
</protein>
<feature type="region of interest" description="Disordered" evidence="1">
    <location>
        <begin position="685"/>
        <end position="733"/>
    </location>
</feature>
<feature type="region of interest" description="Disordered" evidence="1">
    <location>
        <begin position="106"/>
        <end position="126"/>
    </location>
</feature>
<feature type="compositionally biased region" description="Basic residues" evidence="1">
    <location>
        <begin position="715"/>
        <end position="726"/>
    </location>
</feature>
<dbReference type="RefSeq" id="XP_056079456.1">
    <property type="nucleotide sequence ID" value="XM_056225659.1"/>
</dbReference>
<feature type="compositionally biased region" description="Low complexity" evidence="1">
    <location>
        <begin position="656"/>
        <end position="670"/>
    </location>
</feature>
<dbReference type="EMBL" id="OX365771">
    <property type="protein sequence ID" value="CAI4036336.1"/>
    <property type="molecule type" value="Genomic_DNA"/>
</dbReference>
<dbReference type="Gene3D" id="3.40.50.620">
    <property type="entry name" value="HUPs"/>
    <property type="match status" value="1"/>
</dbReference>
<reference evidence="2" key="1">
    <citation type="submission" date="2022-10" db="EMBL/GenBank/DDBJ databases">
        <authorList>
            <person name="Byrne P K."/>
        </authorList>
    </citation>
    <scope>NUCLEOTIDE SEQUENCE</scope>
    <source>
        <strain evidence="2">IFO1815</strain>
    </source>
</reference>
<proteinExistence type="predicted"/>
<feature type="compositionally biased region" description="Basic and acidic residues" evidence="1">
    <location>
        <begin position="619"/>
        <end position="628"/>
    </location>
</feature>
<evidence type="ECO:0000313" key="3">
    <source>
        <dbReference type="Proteomes" id="UP001161438"/>
    </source>
</evidence>
<feature type="compositionally biased region" description="Low complexity" evidence="1">
    <location>
        <begin position="687"/>
        <end position="705"/>
    </location>
</feature>
<feature type="region of interest" description="Disordered" evidence="1">
    <location>
        <begin position="619"/>
        <end position="670"/>
    </location>
</feature>
<dbReference type="Proteomes" id="UP001161438">
    <property type="component" value="Chromosome 15"/>
</dbReference>
<dbReference type="SUPFAM" id="SSF52402">
    <property type="entry name" value="Adenine nucleotide alpha hydrolases-like"/>
    <property type="match status" value="1"/>
</dbReference>
<organism evidence="2 3">
    <name type="scientific">Saccharomyces mikatae IFO 1815</name>
    <dbReference type="NCBI Taxonomy" id="226126"/>
    <lineage>
        <taxon>Eukaryota</taxon>
        <taxon>Fungi</taxon>
        <taxon>Dikarya</taxon>
        <taxon>Ascomycota</taxon>
        <taxon>Saccharomycotina</taxon>
        <taxon>Saccharomycetes</taxon>
        <taxon>Saccharomycetales</taxon>
        <taxon>Saccharomycetaceae</taxon>
        <taxon>Saccharomyces</taxon>
    </lineage>
</organism>
<gene>
    <name evidence="2" type="primary">SMKI15G1760</name>
    <name evidence="2" type="ORF">SMKI_15G1760</name>
</gene>
<evidence type="ECO:0000256" key="1">
    <source>
        <dbReference type="SAM" id="MobiDB-lite"/>
    </source>
</evidence>
<dbReference type="AlphaFoldDB" id="A0AA35ITQ9"/>
<feature type="compositionally biased region" description="Polar residues" evidence="1">
    <location>
        <begin position="629"/>
        <end position="638"/>
    </location>
</feature>
<accession>A0AA35ITQ9</accession>
<dbReference type="InterPro" id="IPR014729">
    <property type="entry name" value="Rossmann-like_a/b/a_fold"/>
</dbReference>
<sequence>MVSVCRDYDLQTCYRNISFNVPGPKFKEINRKNLKGQPKKKDSFQPSVAFDTVPSTVGYSSIDDSREGFKGVPVPNHYTMEECYDNETDSFSPNLQYYLRDAFRSSPSLNTRKDNKQEVNRSPLRSSKFLEKNADIRKYFLVSQNGKIVRRDYPSAPVITNEALMINRFEKNWMRLRRQRKSQINERLDKKKEWFTYPELIFSEERIKPMYRDDDAVPCTKEQKRKHKIFQQKVGYSNNPKTILCYINGKKHTWVALDWTLCKFARNLDHIVVITTLPRLISNKKKKSKDDTEWTSGYQKEVINKKLSKIFDYILQLVKFAKISVKVTLEIVVGKTKKTLIDAINVHTPDFLVLATLKHERNENLITYKSKKLTDVFPVSYPIPVFVVPSKRMYSFELNLQKQVNEHFDNSNDNNYTKYQNGDGGSMNSSQLKKNIISVISSQISIDSYTEDLKRQGYIKKHPKASEDSIRKKLVDVAQHSRKKITGDIKKLQKCEKDRESITEKVLLTKIDIIIKESLKSSLIIETLPDNNLSQSCHSSQITNFKNALIGNEPKGTKFRKSLIPYSSSEEQDTSETIKLSSSPTSQIKFATSVKHKDGRAALGKVRNLPDMRHSISYEKENSFDPSDKSGSTDNSISLRKVKSAGTLRKIKTNDSSSSAGSRKSSSSFSTVNTFTGGGVGIFKVFKSGSSSGNKTSSRRNSSSSDVMENDASNGKKKKKKKKKKSLFSFGKI</sequence>
<evidence type="ECO:0000313" key="2">
    <source>
        <dbReference type="EMBL" id="CAI4036336.1"/>
    </source>
</evidence>
<name>A0AA35ITQ9_SACMI</name>
<dbReference type="GeneID" id="80921244"/>
<keyword evidence="3" id="KW-1185">Reference proteome</keyword>